<dbReference type="Pfam" id="PF12835">
    <property type="entry name" value="Integrase_1"/>
    <property type="match status" value="1"/>
</dbReference>
<name>A0A6N8EE43_9GAMM</name>
<evidence type="ECO:0000313" key="3">
    <source>
        <dbReference type="EMBL" id="MTW22505.1"/>
    </source>
</evidence>
<proteinExistence type="predicted"/>
<dbReference type="Proteomes" id="UP000434044">
    <property type="component" value="Unassembled WGS sequence"/>
</dbReference>
<dbReference type="InterPro" id="IPR011010">
    <property type="entry name" value="DNA_brk_join_enz"/>
</dbReference>
<dbReference type="AlphaFoldDB" id="A0A6N8EE43"/>
<dbReference type="InterPro" id="IPR013762">
    <property type="entry name" value="Integrase-like_cat_sf"/>
</dbReference>
<dbReference type="InterPro" id="IPR024456">
    <property type="entry name" value="Integrase_catalytic_putative"/>
</dbReference>
<evidence type="ECO:0000259" key="2">
    <source>
        <dbReference type="Pfam" id="PF12835"/>
    </source>
</evidence>
<sequence length="320" mass="34812">MGKYASARNFGFGKQLAYAGREALRAYYADGHYGSVAAHSDRWNQFAHWAKAQGIRDLARVDQQATLERYAAHVASRVQDQAISVQYGQNLLSTVNVTLAALRGDDRVRLSPAQAVGRRSQVRTQAPGSLDRARVSQAATALRAAGLERAAAVLELARDFGVRREEAVKADLGRWSREAERHGAVNVQDGTKGGRDAPRWVPMTDQARETLASALATRPAGSPNLIAPHETYAQLAIARESELNRAREILQTHGLPGYHDARAAYACSRYQTLTGRAAPVVSGRRPTATERGRDRSARQVIAEELGHGRLDVVAAYIGGR</sequence>
<dbReference type="EMBL" id="WNKT01000042">
    <property type="protein sequence ID" value="MTW22505.1"/>
    <property type="molecule type" value="Genomic_DNA"/>
</dbReference>
<dbReference type="OrthoDB" id="5394387at2"/>
<gene>
    <name evidence="3" type="ORF">GJ668_15635</name>
</gene>
<evidence type="ECO:0000313" key="4">
    <source>
        <dbReference type="Proteomes" id="UP000434044"/>
    </source>
</evidence>
<keyword evidence="1" id="KW-0233">DNA recombination</keyword>
<reference evidence="3 4" key="1">
    <citation type="submission" date="2019-11" db="EMBL/GenBank/DDBJ databases">
        <title>Whole-genome sequence of the anaerobic purple sulfur bacterium Allochromatium palmeri DSM 15591.</title>
        <authorList>
            <person name="Kyndt J.A."/>
            <person name="Meyer T.E."/>
        </authorList>
    </citation>
    <scope>NUCLEOTIDE SEQUENCE [LARGE SCALE GENOMIC DNA]</scope>
    <source>
        <strain evidence="3 4">DSM 15591</strain>
    </source>
</reference>
<feature type="domain" description="Integrase catalytic" evidence="2">
    <location>
        <begin position="145"/>
        <end position="267"/>
    </location>
</feature>
<protein>
    <submittedName>
        <fullName evidence="3">Integrase</fullName>
    </submittedName>
</protein>
<comment type="caution">
    <text evidence="3">The sequence shown here is derived from an EMBL/GenBank/DDBJ whole genome shotgun (WGS) entry which is preliminary data.</text>
</comment>
<keyword evidence="4" id="KW-1185">Reference proteome</keyword>
<accession>A0A6N8EE43</accession>
<evidence type="ECO:0000256" key="1">
    <source>
        <dbReference type="ARBA" id="ARBA00023172"/>
    </source>
</evidence>
<dbReference type="Gene3D" id="1.10.443.10">
    <property type="entry name" value="Intergrase catalytic core"/>
    <property type="match status" value="1"/>
</dbReference>
<dbReference type="SUPFAM" id="SSF56349">
    <property type="entry name" value="DNA breaking-rejoining enzymes"/>
    <property type="match status" value="1"/>
</dbReference>
<dbReference type="GO" id="GO:0003677">
    <property type="term" value="F:DNA binding"/>
    <property type="evidence" value="ECO:0007669"/>
    <property type="project" value="InterPro"/>
</dbReference>
<dbReference type="GO" id="GO:0006310">
    <property type="term" value="P:DNA recombination"/>
    <property type="evidence" value="ECO:0007669"/>
    <property type="project" value="UniProtKB-KW"/>
</dbReference>
<organism evidence="3 4">
    <name type="scientific">Allochromatium palmeri</name>
    <dbReference type="NCBI Taxonomy" id="231048"/>
    <lineage>
        <taxon>Bacteria</taxon>
        <taxon>Pseudomonadati</taxon>
        <taxon>Pseudomonadota</taxon>
        <taxon>Gammaproteobacteria</taxon>
        <taxon>Chromatiales</taxon>
        <taxon>Chromatiaceae</taxon>
        <taxon>Allochromatium</taxon>
    </lineage>
</organism>
<dbReference type="GO" id="GO:0015074">
    <property type="term" value="P:DNA integration"/>
    <property type="evidence" value="ECO:0007669"/>
    <property type="project" value="InterPro"/>
</dbReference>
<dbReference type="RefSeq" id="WP_155451068.1">
    <property type="nucleotide sequence ID" value="NZ_WNKT01000042.1"/>
</dbReference>